<dbReference type="PANTHER" id="PTHR42791">
    <property type="entry name" value="GNAT FAMILY ACETYLTRANSFERASE"/>
    <property type="match status" value="1"/>
</dbReference>
<gene>
    <name evidence="3" type="ORF">JOL62DRAFT_558681</name>
</gene>
<feature type="region of interest" description="Disordered" evidence="1">
    <location>
        <begin position="1"/>
        <end position="67"/>
    </location>
</feature>
<evidence type="ECO:0000313" key="4">
    <source>
        <dbReference type="Proteomes" id="UP001367316"/>
    </source>
</evidence>
<dbReference type="PANTHER" id="PTHR42791:SF1">
    <property type="entry name" value="N-ACETYLTRANSFERASE DOMAIN-CONTAINING PROTEIN"/>
    <property type="match status" value="1"/>
</dbReference>
<evidence type="ECO:0000259" key="2">
    <source>
        <dbReference type="PROSITE" id="PS51186"/>
    </source>
</evidence>
<evidence type="ECO:0000256" key="1">
    <source>
        <dbReference type="SAM" id="MobiDB-lite"/>
    </source>
</evidence>
<dbReference type="SUPFAM" id="SSF55729">
    <property type="entry name" value="Acyl-CoA N-acyltransferases (Nat)"/>
    <property type="match status" value="1"/>
</dbReference>
<feature type="compositionally biased region" description="Polar residues" evidence="1">
    <location>
        <begin position="28"/>
        <end position="52"/>
    </location>
</feature>
<comment type="caution">
    <text evidence="3">The sequence shown here is derived from an EMBL/GenBank/DDBJ whole genome shotgun (WGS) entry which is preliminary data.</text>
</comment>
<proteinExistence type="predicted"/>
<name>A0ABR1MZ65_9PEZI</name>
<feature type="domain" description="N-acetyltransferase" evidence="2">
    <location>
        <begin position="149"/>
        <end position="283"/>
    </location>
</feature>
<feature type="compositionally biased region" description="Polar residues" evidence="1">
    <location>
        <begin position="1"/>
        <end position="11"/>
    </location>
</feature>
<organism evidence="3 4">
    <name type="scientific">Phyllosticta paracitricarpa</name>
    <dbReference type="NCBI Taxonomy" id="2016321"/>
    <lineage>
        <taxon>Eukaryota</taxon>
        <taxon>Fungi</taxon>
        <taxon>Dikarya</taxon>
        <taxon>Ascomycota</taxon>
        <taxon>Pezizomycotina</taxon>
        <taxon>Dothideomycetes</taxon>
        <taxon>Dothideomycetes incertae sedis</taxon>
        <taxon>Botryosphaeriales</taxon>
        <taxon>Phyllostictaceae</taxon>
        <taxon>Phyllosticta</taxon>
    </lineage>
</organism>
<dbReference type="InterPro" id="IPR052523">
    <property type="entry name" value="Trichothecene_AcTrans"/>
</dbReference>
<dbReference type="EMBL" id="JBBPBF010000030">
    <property type="protein sequence ID" value="KAK7608242.1"/>
    <property type="molecule type" value="Genomic_DNA"/>
</dbReference>
<keyword evidence="4" id="KW-1185">Reference proteome</keyword>
<accession>A0ABR1MZ65</accession>
<dbReference type="CDD" id="cd04301">
    <property type="entry name" value="NAT_SF"/>
    <property type="match status" value="1"/>
</dbReference>
<dbReference type="Gene3D" id="3.40.630.30">
    <property type="match status" value="1"/>
</dbReference>
<evidence type="ECO:0000313" key="3">
    <source>
        <dbReference type="EMBL" id="KAK7608242.1"/>
    </source>
</evidence>
<dbReference type="PROSITE" id="PS51186">
    <property type="entry name" value="GNAT"/>
    <property type="match status" value="1"/>
</dbReference>
<dbReference type="InterPro" id="IPR016181">
    <property type="entry name" value="Acyl_CoA_acyltransferase"/>
</dbReference>
<dbReference type="Pfam" id="PF13508">
    <property type="entry name" value="Acetyltransf_7"/>
    <property type="match status" value="1"/>
</dbReference>
<dbReference type="InterPro" id="IPR000182">
    <property type="entry name" value="GNAT_dom"/>
</dbReference>
<dbReference type="Proteomes" id="UP001367316">
    <property type="component" value="Unassembled WGS sequence"/>
</dbReference>
<protein>
    <recommendedName>
        <fullName evidence="2">N-acetyltransferase domain-containing protein</fullName>
    </recommendedName>
</protein>
<reference evidence="3 4" key="1">
    <citation type="submission" date="2024-04" db="EMBL/GenBank/DDBJ databases">
        <title>Phyllosticta paracitricarpa is synonymous to the EU quarantine fungus P. citricarpa based on phylogenomic analyses.</title>
        <authorList>
            <consortium name="Lawrence Berkeley National Laboratory"/>
            <person name="Van ingen-buijs V.A."/>
            <person name="Van westerhoven A.C."/>
            <person name="Haridas S."/>
            <person name="Skiadas P."/>
            <person name="Martin F."/>
            <person name="Groenewald J.Z."/>
            <person name="Crous P.W."/>
            <person name="Seidl M.F."/>
        </authorList>
    </citation>
    <scope>NUCLEOTIDE SEQUENCE [LARGE SCALE GENOMIC DNA]</scope>
    <source>
        <strain evidence="3 4">CBS 141358</strain>
    </source>
</reference>
<sequence length="290" mass="32568">MASTTLASNTAIDLVEKPGLTKRKDSGNGITEPQPQLQKCGNGQDPDQQSTERVADSAAAKASIPNSPKAADDQVRIVQLSEYKAAARCLAEAFESDSVGRYFVDTLGTKDWTPEQKWDLHLFMMECITYCHIAQGMVTTIGPDYGGVALWMPPNSADMGLITFLRSGMWRLYYRLCREGRKRFFTEFMPLLHDIKAHTLGDRDASSWYLVYIGTKPAARGKGYARKLVDHVTCMADREGRAMYLESSNVANLPFYRRLGFKECRKLYLQRSEEVIELDIMVREPAGKGE</sequence>